<dbReference type="Gene3D" id="1.10.260.40">
    <property type="entry name" value="lambda repressor-like DNA-binding domains"/>
    <property type="match status" value="1"/>
</dbReference>
<keyword evidence="3" id="KW-1185">Reference proteome</keyword>
<dbReference type="RefSeq" id="WP_073291417.1">
    <property type="nucleotide sequence ID" value="NZ_FRCP01000027.1"/>
</dbReference>
<name>A0A1M7NCU9_9FIRM</name>
<sequence length="64" mass="7236">MVANTIAERLIECRGNKSQALVAKETGIAPSTISMYENGERVPRDSNKIILAKYYNKTIQELFF</sequence>
<dbReference type="STRING" id="1120996.SAMN02746066_04375"/>
<dbReference type="PROSITE" id="PS50943">
    <property type="entry name" value="HTH_CROC1"/>
    <property type="match status" value="1"/>
</dbReference>
<organism evidence="2 3">
    <name type="scientific">Anaerosporobacter mobilis DSM 15930</name>
    <dbReference type="NCBI Taxonomy" id="1120996"/>
    <lineage>
        <taxon>Bacteria</taxon>
        <taxon>Bacillati</taxon>
        <taxon>Bacillota</taxon>
        <taxon>Clostridia</taxon>
        <taxon>Lachnospirales</taxon>
        <taxon>Lachnospiraceae</taxon>
        <taxon>Anaerosporobacter</taxon>
    </lineage>
</organism>
<dbReference type="SUPFAM" id="SSF47413">
    <property type="entry name" value="lambda repressor-like DNA-binding domains"/>
    <property type="match status" value="1"/>
</dbReference>
<proteinExistence type="predicted"/>
<evidence type="ECO:0000313" key="3">
    <source>
        <dbReference type="Proteomes" id="UP000184038"/>
    </source>
</evidence>
<dbReference type="InterPro" id="IPR010982">
    <property type="entry name" value="Lambda_DNA-bd_dom_sf"/>
</dbReference>
<dbReference type="AlphaFoldDB" id="A0A1M7NCU9"/>
<dbReference type="Proteomes" id="UP000184038">
    <property type="component" value="Unassembled WGS sequence"/>
</dbReference>
<protein>
    <submittedName>
        <fullName evidence="2">Helix-turn-helix</fullName>
    </submittedName>
</protein>
<dbReference type="CDD" id="cd00093">
    <property type="entry name" value="HTH_XRE"/>
    <property type="match status" value="1"/>
</dbReference>
<dbReference type="OrthoDB" id="2222263at2"/>
<reference evidence="2 3" key="1">
    <citation type="submission" date="2016-11" db="EMBL/GenBank/DDBJ databases">
        <authorList>
            <person name="Jaros S."/>
            <person name="Januszkiewicz K."/>
            <person name="Wedrychowicz H."/>
        </authorList>
    </citation>
    <scope>NUCLEOTIDE SEQUENCE [LARGE SCALE GENOMIC DNA]</scope>
    <source>
        <strain evidence="2 3">DSM 15930</strain>
    </source>
</reference>
<accession>A0A1M7NCU9</accession>
<dbReference type="GO" id="GO:0003677">
    <property type="term" value="F:DNA binding"/>
    <property type="evidence" value="ECO:0007669"/>
    <property type="project" value="InterPro"/>
</dbReference>
<dbReference type="EMBL" id="FRCP01000027">
    <property type="protein sequence ID" value="SHN01455.1"/>
    <property type="molecule type" value="Genomic_DNA"/>
</dbReference>
<gene>
    <name evidence="2" type="ORF">SAMN02746066_04375</name>
</gene>
<dbReference type="Pfam" id="PF01381">
    <property type="entry name" value="HTH_3"/>
    <property type="match status" value="1"/>
</dbReference>
<evidence type="ECO:0000313" key="2">
    <source>
        <dbReference type="EMBL" id="SHN01455.1"/>
    </source>
</evidence>
<evidence type="ECO:0000259" key="1">
    <source>
        <dbReference type="PROSITE" id="PS50943"/>
    </source>
</evidence>
<dbReference type="SMART" id="SM00530">
    <property type="entry name" value="HTH_XRE"/>
    <property type="match status" value="1"/>
</dbReference>
<feature type="domain" description="HTH cro/C1-type" evidence="1">
    <location>
        <begin position="16"/>
        <end position="62"/>
    </location>
</feature>
<dbReference type="InterPro" id="IPR001387">
    <property type="entry name" value="Cro/C1-type_HTH"/>
</dbReference>